<gene>
    <name evidence="1" type="ORF">SAMN04490209_0203</name>
</gene>
<dbReference type="EMBL" id="LT629801">
    <property type="protein sequence ID" value="SDU87851.1"/>
    <property type="molecule type" value="Genomic_DNA"/>
</dbReference>
<organism evidence="1 2">
    <name type="scientific">Pseudomonas rhodesiae</name>
    <dbReference type="NCBI Taxonomy" id="76760"/>
    <lineage>
        <taxon>Bacteria</taxon>
        <taxon>Pseudomonadati</taxon>
        <taxon>Pseudomonadota</taxon>
        <taxon>Gammaproteobacteria</taxon>
        <taxon>Pseudomonadales</taxon>
        <taxon>Pseudomonadaceae</taxon>
        <taxon>Pseudomonas</taxon>
    </lineage>
</organism>
<sequence length="51" mass="5762">MNPSAHGYFAYRYARDTSENRCGRQAVVLLCAFPEFVKRGARHRGVSMNGL</sequence>
<dbReference type="Proteomes" id="UP000182085">
    <property type="component" value="Chromosome I"/>
</dbReference>
<proteinExistence type="predicted"/>
<accession>A0AAE8KXD1</accession>
<dbReference type="AlphaFoldDB" id="A0AAE8KXD1"/>
<keyword evidence="2" id="KW-1185">Reference proteome</keyword>
<evidence type="ECO:0000313" key="1">
    <source>
        <dbReference type="EMBL" id="SDU87851.1"/>
    </source>
</evidence>
<evidence type="ECO:0000313" key="2">
    <source>
        <dbReference type="Proteomes" id="UP000182085"/>
    </source>
</evidence>
<protein>
    <submittedName>
        <fullName evidence="1">Uncharacterized protein</fullName>
    </submittedName>
</protein>
<reference evidence="1 2" key="1">
    <citation type="submission" date="2016-10" db="EMBL/GenBank/DDBJ databases">
        <authorList>
            <person name="Varghese N."/>
            <person name="Submissions S."/>
        </authorList>
    </citation>
    <scope>NUCLEOTIDE SEQUENCE [LARGE SCALE GENOMIC DNA]</scope>
    <source>
        <strain evidence="1 2">BS2777</strain>
    </source>
</reference>
<name>A0AAE8KXD1_9PSED</name>